<dbReference type="EMBL" id="JACEFO010001663">
    <property type="protein sequence ID" value="KAF8724187.1"/>
    <property type="molecule type" value="Genomic_DNA"/>
</dbReference>
<dbReference type="AlphaFoldDB" id="A0A835EZZ8"/>
<evidence type="ECO:0000313" key="1">
    <source>
        <dbReference type="EMBL" id="KAF8724187.1"/>
    </source>
</evidence>
<name>A0A835EZZ8_9POAL</name>
<organism evidence="1 2">
    <name type="scientific">Digitaria exilis</name>
    <dbReference type="NCBI Taxonomy" id="1010633"/>
    <lineage>
        <taxon>Eukaryota</taxon>
        <taxon>Viridiplantae</taxon>
        <taxon>Streptophyta</taxon>
        <taxon>Embryophyta</taxon>
        <taxon>Tracheophyta</taxon>
        <taxon>Spermatophyta</taxon>
        <taxon>Magnoliopsida</taxon>
        <taxon>Liliopsida</taxon>
        <taxon>Poales</taxon>
        <taxon>Poaceae</taxon>
        <taxon>PACMAD clade</taxon>
        <taxon>Panicoideae</taxon>
        <taxon>Panicodae</taxon>
        <taxon>Paniceae</taxon>
        <taxon>Anthephorinae</taxon>
        <taxon>Digitaria</taxon>
    </lineage>
</organism>
<evidence type="ECO:0000313" key="2">
    <source>
        <dbReference type="Proteomes" id="UP000636709"/>
    </source>
</evidence>
<proteinExistence type="predicted"/>
<gene>
    <name evidence="1" type="ORF">HU200_021206</name>
</gene>
<protein>
    <submittedName>
        <fullName evidence="1">Uncharacterized protein</fullName>
    </submittedName>
</protein>
<sequence>MDKDALRRIRYSFWVRSHPQNFCIPLSSLDFHSICFDKKIIRSSTEVLCTLSSFLSYWADLQKGGDKEAMEDIAETIKTAALHFHPHEAPAEDTGMVLLH</sequence>
<keyword evidence="2" id="KW-1185">Reference proteome</keyword>
<reference evidence="1" key="1">
    <citation type="submission" date="2020-07" db="EMBL/GenBank/DDBJ databases">
        <title>Genome sequence and genetic diversity analysis of an under-domesticated orphan crop, white fonio (Digitaria exilis).</title>
        <authorList>
            <person name="Bennetzen J.L."/>
            <person name="Chen S."/>
            <person name="Ma X."/>
            <person name="Wang X."/>
            <person name="Yssel A.E.J."/>
            <person name="Chaluvadi S.R."/>
            <person name="Johnson M."/>
            <person name="Gangashetty P."/>
            <person name="Hamidou F."/>
            <person name="Sanogo M.D."/>
            <person name="Zwaenepoel A."/>
            <person name="Wallace J."/>
            <person name="Van De Peer Y."/>
            <person name="Van Deynze A."/>
        </authorList>
    </citation>
    <scope>NUCLEOTIDE SEQUENCE</scope>
    <source>
        <tissue evidence="1">Leaves</tissue>
    </source>
</reference>
<comment type="caution">
    <text evidence="1">The sequence shown here is derived from an EMBL/GenBank/DDBJ whole genome shotgun (WGS) entry which is preliminary data.</text>
</comment>
<accession>A0A835EZZ8</accession>
<dbReference type="Proteomes" id="UP000636709">
    <property type="component" value="Unassembled WGS sequence"/>
</dbReference>